<dbReference type="Pfam" id="PF25019">
    <property type="entry name" value="LRR_R13L1-DRL21"/>
    <property type="match status" value="2"/>
</dbReference>
<evidence type="ECO:0000259" key="7">
    <source>
        <dbReference type="Pfam" id="PF00931"/>
    </source>
</evidence>
<dbReference type="InterPro" id="IPR042197">
    <property type="entry name" value="Apaf_helical"/>
</dbReference>
<dbReference type="Pfam" id="PF23559">
    <property type="entry name" value="WHD_DRP"/>
    <property type="match status" value="1"/>
</dbReference>
<dbReference type="GO" id="GO:0042742">
    <property type="term" value="P:defense response to bacterium"/>
    <property type="evidence" value="ECO:0007669"/>
    <property type="project" value="UniProtKB-ARBA"/>
</dbReference>
<evidence type="ECO:0000313" key="11">
    <source>
        <dbReference type="EMBL" id="WVZ88180.1"/>
    </source>
</evidence>
<dbReference type="PANTHER" id="PTHR36766:SF56">
    <property type="match status" value="1"/>
</dbReference>
<evidence type="ECO:0000259" key="10">
    <source>
        <dbReference type="Pfam" id="PF25019"/>
    </source>
</evidence>
<dbReference type="EMBL" id="CP144752">
    <property type="protein sequence ID" value="WVZ88180.1"/>
    <property type="molecule type" value="Genomic_DNA"/>
</dbReference>
<dbReference type="GO" id="GO:0009626">
    <property type="term" value="P:plant-type hypersensitive response"/>
    <property type="evidence" value="ECO:0007669"/>
    <property type="project" value="UniProtKB-ARBA"/>
</dbReference>
<evidence type="ECO:0000259" key="8">
    <source>
        <dbReference type="Pfam" id="PF18052"/>
    </source>
</evidence>
<dbReference type="PANTHER" id="PTHR36766">
    <property type="entry name" value="PLANT BROAD-SPECTRUM MILDEW RESISTANCE PROTEIN RPW8"/>
    <property type="match status" value="1"/>
</dbReference>
<feature type="domain" description="NB-ARC" evidence="7">
    <location>
        <begin position="178"/>
        <end position="346"/>
    </location>
</feature>
<evidence type="ECO:0000256" key="6">
    <source>
        <dbReference type="ARBA" id="ARBA00022840"/>
    </source>
</evidence>
<dbReference type="SUPFAM" id="SSF52058">
    <property type="entry name" value="L domain-like"/>
    <property type="match status" value="1"/>
</dbReference>
<dbReference type="GO" id="GO:0005524">
    <property type="term" value="F:ATP binding"/>
    <property type="evidence" value="ECO:0007669"/>
    <property type="project" value="UniProtKB-KW"/>
</dbReference>
<keyword evidence="12" id="KW-1185">Reference proteome</keyword>
<feature type="domain" description="Disease resistance protein winged helix" evidence="9">
    <location>
        <begin position="437"/>
        <end position="507"/>
    </location>
</feature>
<evidence type="ECO:0000313" key="12">
    <source>
        <dbReference type="Proteomes" id="UP001341281"/>
    </source>
</evidence>
<dbReference type="Proteomes" id="UP001341281">
    <property type="component" value="Chromosome 08"/>
</dbReference>
<dbReference type="InterPro" id="IPR036388">
    <property type="entry name" value="WH-like_DNA-bd_sf"/>
</dbReference>
<feature type="domain" description="R13L1/DRL21-like LRR repeat region" evidence="10">
    <location>
        <begin position="780"/>
        <end position="916"/>
    </location>
</feature>
<dbReference type="GO" id="GO:0043531">
    <property type="term" value="F:ADP binding"/>
    <property type="evidence" value="ECO:0007669"/>
    <property type="project" value="InterPro"/>
</dbReference>
<keyword evidence="3" id="KW-0677">Repeat</keyword>
<keyword evidence="6" id="KW-0067">ATP-binding</keyword>
<feature type="domain" description="Disease resistance N-terminal" evidence="8">
    <location>
        <begin position="10"/>
        <end position="97"/>
    </location>
</feature>
<protein>
    <submittedName>
        <fullName evidence="11">Uncharacterized protein</fullName>
    </submittedName>
</protein>
<dbReference type="Gene3D" id="1.10.10.10">
    <property type="entry name" value="Winged helix-like DNA-binding domain superfamily/Winged helix DNA-binding domain"/>
    <property type="match status" value="1"/>
</dbReference>
<evidence type="ECO:0000256" key="1">
    <source>
        <dbReference type="ARBA" id="ARBA00008894"/>
    </source>
</evidence>
<dbReference type="Pfam" id="PF18052">
    <property type="entry name" value="Rx_N"/>
    <property type="match status" value="1"/>
</dbReference>
<evidence type="ECO:0000256" key="5">
    <source>
        <dbReference type="ARBA" id="ARBA00022821"/>
    </source>
</evidence>
<accession>A0AAQ3X7N4</accession>
<keyword evidence="5" id="KW-0611">Plant defense</keyword>
<dbReference type="Pfam" id="PF00931">
    <property type="entry name" value="NB-ARC"/>
    <property type="match status" value="1"/>
</dbReference>
<dbReference type="Gene3D" id="1.20.5.4130">
    <property type="match status" value="1"/>
</dbReference>
<dbReference type="InterPro" id="IPR002182">
    <property type="entry name" value="NB-ARC"/>
</dbReference>
<name>A0AAQ3X7N4_PASNO</name>
<reference evidence="11 12" key="1">
    <citation type="submission" date="2024-02" db="EMBL/GenBank/DDBJ databases">
        <title>High-quality chromosome-scale genome assembly of Pensacola bahiagrass (Paspalum notatum Flugge var. saurae).</title>
        <authorList>
            <person name="Vega J.M."/>
            <person name="Podio M."/>
            <person name="Orjuela J."/>
            <person name="Siena L.A."/>
            <person name="Pessino S.C."/>
            <person name="Combes M.C."/>
            <person name="Mariac C."/>
            <person name="Albertini E."/>
            <person name="Pupilli F."/>
            <person name="Ortiz J.P.A."/>
            <person name="Leblanc O."/>
        </authorList>
    </citation>
    <scope>NUCLEOTIDE SEQUENCE [LARGE SCALE GENOMIC DNA]</scope>
    <source>
        <strain evidence="11">R1</strain>
        <tissue evidence="11">Leaf</tissue>
    </source>
</reference>
<dbReference type="InterPro" id="IPR032675">
    <property type="entry name" value="LRR_dom_sf"/>
</dbReference>
<dbReference type="GO" id="GO:0002758">
    <property type="term" value="P:innate immune response-activating signaling pathway"/>
    <property type="evidence" value="ECO:0007669"/>
    <property type="project" value="UniProtKB-ARBA"/>
</dbReference>
<proteinExistence type="inferred from homology"/>
<organism evidence="11 12">
    <name type="scientific">Paspalum notatum var. saurae</name>
    <dbReference type="NCBI Taxonomy" id="547442"/>
    <lineage>
        <taxon>Eukaryota</taxon>
        <taxon>Viridiplantae</taxon>
        <taxon>Streptophyta</taxon>
        <taxon>Embryophyta</taxon>
        <taxon>Tracheophyta</taxon>
        <taxon>Spermatophyta</taxon>
        <taxon>Magnoliopsida</taxon>
        <taxon>Liliopsida</taxon>
        <taxon>Poales</taxon>
        <taxon>Poaceae</taxon>
        <taxon>PACMAD clade</taxon>
        <taxon>Panicoideae</taxon>
        <taxon>Andropogonodae</taxon>
        <taxon>Paspaleae</taxon>
        <taxon>Paspalinae</taxon>
        <taxon>Paspalum</taxon>
    </lineage>
</organism>
<evidence type="ECO:0000256" key="4">
    <source>
        <dbReference type="ARBA" id="ARBA00022741"/>
    </source>
</evidence>
<evidence type="ECO:0000256" key="2">
    <source>
        <dbReference type="ARBA" id="ARBA00022614"/>
    </source>
</evidence>
<evidence type="ECO:0000259" key="9">
    <source>
        <dbReference type="Pfam" id="PF23559"/>
    </source>
</evidence>
<gene>
    <name evidence="11" type="ORF">U9M48_034727</name>
</gene>
<dbReference type="InterPro" id="IPR056789">
    <property type="entry name" value="LRR_R13L1-DRL21"/>
</dbReference>
<dbReference type="InterPro" id="IPR041118">
    <property type="entry name" value="Rx_N"/>
</dbReference>
<dbReference type="Gene3D" id="1.10.8.430">
    <property type="entry name" value="Helical domain of apoptotic protease-activating factors"/>
    <property type="match status" value="1"/>
</dbReference>
<keyword evidence="2" id="KW-0433">Leucine-rich repeat</keyword>
<dbReference type="PRINTS" id="PR00364">
    <property type="entry name" value="DISEASERSIST"/>
</dbReference>
<dbReference type="InterPro" id="IPR058922">
    <property type="entry name" value="WHD_DRP"/>
</dbReference>
<dbReference type="Gene3D" id="3.40.50.300">
    <property type="entry name" value="P-loop containing nucleotide triphosphate hydrolases"/>
    <property type="match status" value="1"/>
</dbReference>
<dbReference type="Gene3D" id="3.80.10.10">
    <property type="entry name" value="Ribonuclease Inhibitor"/>
    <property type="match status" value="3"/>
</dbReference>
<feature type="domain" description="R13L1/DRL21-like LRR repeat region" evidence="10">
    <location>
        <begin position="1083"/>
        <end position="1145"/>
    </location>
</feature>
<dbReference type="FunFam" id="3.40.50.300:FF:001091">
    <property type="entry name" value="Probable disease resistance protein At1g61300"/>
    <property type="match status" value="1"/>
</dbReference>
<dbReference type="FunFam" id="1.10.10.10:FF:000322">
    <property type="entry name" value="Probable disease resistance protein At1g63360"/>
    <property type="match status" value="1"/>
</dbReference>
<dbReference type="SUPFAM" id="SSF52540">
    <property type="entry name" value="P-loop containing nucleoside triphosphate hydrolases"/>
    <property type="match status" value="1"/>
</dbReference>
<comment type="similarity">
    <text evidence="1">Belongs to the disease resistance NB-LRR family.</text>
</comment>
<sequence>MEATVVYGMLKIVGSKLAPLVRKEYNSIVGVKKDLQELQGLVEEISSWLETAGDKSMGCGLSSKWLKQLKNITYDVDDVVDEFHLEAEKHDTDSDGGKNIVSKYLCKKQKSFLLQCKLAHKINAIKKRFDAIVRQRTNLSAIANSLPVGHHVRLINKNTTGEIPSLPIVDAASVLGRDQDKQHIVSKLVDTKDQQKIKVVSILGLGGSGKTTLANLVFNDVDVIEKHFEARLWVHVSQEFDVKKLIKKLFEAIADKDPGQHALPYMSKKISDELTGKRFLLVLDDVWTESQILWEKFMVYLKSGAPGSRILLTARSRRVAETVGSRDQFDLPFLSPDDSWQLFQQSLVVFPAEGLDLEFLEVGKEIVEKCGGVPLAIKALAGVLRGKEKIEEWKSMRDSNLLDVEGEEHSVSVSACLRLSYFHLSPHLKECFKICSIFPKGHEIDKEQLIDQWIAHDIITKSARADYLEYNGDKCFNSLLQMSFLQDVDECNGRVRCKMHDLVHDLARSILGDELSLVPKESTCSTGYRYFSLIEDSIHLRSKNIFEKARAIYIAVGDDFRFGKTLKNAKHLRSITVKPFHATSTSVLNEVLKIKYLRYLCISFLSSGTLPEAISNIWSLQALHVTNSLFLHKLPESIGKLKKLRTLNLSGCKGLQNLPDSIGDCHMISCIDLWGCSNLTVLPNSICRNNKLRVLRLGRTGIEKLPSRVTALGNLECLDLCSCKCLVELPEGIENLEKLRVLNLEECGNLRAMPIGIGRLSRLQNLSIFVVGKDGKSASISELGNIGRNSVNLTIRDIEHVMNPNDAHRACLKERKNLQKLQLIWGRNGLDEMNNETKQAVLDGLEPPSGIKELYIYHYAGGQYARWILNQVGGRVWGLRRFPFLTLMKLSGLPNLKHLRGLVELPCLEDLRLLEMPSLECISGGPFPSLLKLKLFGLPNLGEVWIGAARTLDVREEGGGCSDPHHLGLLQIGTCLSRLEIERCPKLTVKPYLPLSLQRLMLFESNKLLLQSLGLCQGSSIPSSSPSSFSFRHLKEFEVWYMTAPSSPPGLGAGSGWELLQHMTALDSFHIYNCGGLTELPDSMRRLTALQSLCIHGSPGISMLPEWLGELRSLQKMTIQNCNSLSRLPHSLGRLISLQVLQIEWCDALNQLPECLGGLRSLCNFSVNGLSGLTYLPQSMRGLTSLEELSIWNCPGIKALSEWIKGIGTLKRLSITGCPDLERRYWDSPAAEGPGHWRLLIGLNDLVPGTRRFHFEVFWPSVDGFMDFPGFFSAVQPLPRSVEILYQKFKIPPDFRAKELHLIGRPDHVPAVGFSAFVLLCCWELWKRRNGVVFQSRQKFCRCRSCFVNVLRKHAFGRSDSKPRMRVFG</sequence>
<keyword evidence="4" id="KW-0547">Nucleotide-binding</keyword>
<dbReference type="InterPro" id="IPR027417">
    <property type="entry name" value="P-loop_NTPase"/>
</dbReference>
<evidence type="ECO:0000256" key="3">
    <source>
        <dbReference type="ARBA" id="ARBA00022737"/>
    </source>
</evidence>